<comment type="pathway">
    <text evidence="8">Aminoacyl-tRNA biosynthesis; selenocysteinyl-tRNA(Sec) biosynthesis; selenocysteinyl-tRNA(Sec) from L-seryl-tRNA(Sec) (bacterial route): step 1/1.</text>
</comment>
<dbReference type="GO" id="GO:0004125">
    <property type="term" value="F:L-seryl-tRNA(Sec) selenium transferase activity"/>
    <property type="evidence" value="ECO:0007669"/>
    <property type="project" value="UniProtKB-UniRule"/>
</dbReference>
<dbReference type="PANTHER" id="PTHR32328">
    <property type="entry name" value="L-SERYL-TRNA(SEC) SELENIUM TRANSFERASE"/>
    <property type="match status" value="1"/>
</dbReference>
<evidence type="ECO:0000256" key="8">
    <source>
        <dbReference type="HAMAP-Rule" id="MF_00423"/>
    </source>
</evidence>
<dbReference type="EMBL" id="CP017150">
    <property type="protein sequence ID" value="AOP55488.1"/>
    <property type="molecule type" value="Genomic_DNA"/>
</dbReference>
<evidence type="ECO:0000256" key="5">
    <source>
        <dbReference type="ARBA" id="ARBA00022917"/>
    </source>
</evidence>
<feature type="domain" description="L-seryl-tRNA selenium transferase N-terminal" evidence="10">
    <location>
        <begin position="7"/>
        <end position="46"/>
    </location>
</feature>
<dbReference type="AlphaFoldDB" id="A0A1D7W9P6"/>
<comment type="catalytic activity">
    <reaction evidence="8">
        <text>L-seryl-tRNA(Sec) + selenophosphate + H(+) = L-selenocysteinyl-tRNA(Sec) + phosphate</text>
        <dbReference type="Rhea" id="RHEA:22728"/>
        <dbReference type="Rhea" id="RHEA-COMP:9742"/>
        <dbReference type="Rhea" id="RHEA-COMP:9743"/>
        <dbReference type="ChEBI" id="CHEBI:15378"/>
        <dbReference type="ChEBI" id="CHEBI:16144"/>
        <dbReference type="ChEBI" id="CHEBI:43474"/>
        <dbReference type="ChEBI" id="CHEBI:78533"/>
        <dbReference type="ChEBI" id="CHEBI:78573"/>
        <dbReference type="EC" id="2.9.1.1"/>
    </reaction>
</comment>
<dbReference type="KEGG" id="blin:BLSMQ_3790"/>
<evidence type="ECO:0000256" key="4">
    <source>
        <dbReference type="ARBA" id="ARBA00022898"/>
    </source>
</evidence>
<dbReference type="InterPro" id="IPR015424">
    <property type="entry name" value="PyrdxlP-dep_Trfase"/>
</dbReference>
<accession>A0A2A3YPV0</accession>
<evidence type="ECO:0000256" key="7">
    <source>
        <dbReference type="ARBA" id="ARBA00044507"/>
    </source>
</evidence>
<dbReference type="Gene3D" id="3.40.640.10">
    <property type="entry name" value="Type I PLP-dependent aspartate aminotransferase-like (Major domain)"/>
    <property type="match status" value="1"/>
</dbReference>
<dbReference type="GO" id="GO:0001717">
    <property type="term" value="P:conversion of seryl-tRNAsec to selenocys-tRNAsec"/>
    <property type="evidence" value="ECO:0007669"/>
    <property type="project" value="UniProtKB-UniRule"/>
</dbReference>
<dbReference type="InterPro" id="IPR018319">
    <property type="entry name" value="SelA-like"/>
</dbReference>
<dbReference type="PANTHER" id="PTHR32328:SF0">
    <property type="entry name" value="L-SERYL-TRNA(SEC) SELENIUM TRANSFERASE"/>
    <property type="match status" value="1"/>
</dbReference>
<comment type="similarity">
    <text evidence="7 8">Belongs to the SelA family.</text>
</comment>
<dbReference type="OrthoDB" id="9787096at2"/>
<reference evidence="13" key="2">
    <citation type="submission" date="2016-09" db="EMBL/GenBank/DDBJ databases">
        <title>Complete Genome Sequence of Brevibacterium linens SMQ-1335.</title>
        <authorList>
            <person name="de Melo A.G."/>
            <person name="Labrie S.J."/>
            <person name="Dumaresq J."/>
            <person name="Roberts R.J."/>
            <person name="Tremblay D.M."/>
            <person name="Moineau S."/>
        </authorList>
    </citation>
    <scope>NUCLEOTIDE SEQUENCE [LARGE SCALE GENOMIC DNA]</scope>
    <source>
        <strain evidence="13">SMQ-1335</strain>
    </source>
</reference>
<keyword evidence="5 8" id="KW-0648">Protein biosynthesis</keyword>
<evidence type="ECO:0000259" key="10">
    <source>
        <dbReference type="Pfam" id="PF12390"/>
    </source>
</evidence>
<dbReference type="GO" id="GO:0001514">
    <property type="term" value="P:selenocysteine incorporation"/>
    <property type="evidence" value="ECO:0007669"/>
    <property type="project" value="UniProtKB-UniRule"/>
</dbReference>
<keyword evidence="3 8" id="KW-0808">Transferase</keyword>
<keyword evidence="4 8" id="KW-0663">Pyridoxal phosphate</keyword>
<proteinExistence type="inferred from homology"/>
<dbReference type="EMBL" id="NRGQ01000043">
    <property type="protein sequence ID" value="PCC41320.1"/>
    <property type="molecule type" value="Genomic_DNA"/>
</dbReference>
<dbReference type="Proteomes" id="UP000094793">
    <property type="component" value="Chromosome"/>
</dbReference>
<dbReference type="GO" id="GO:0005737">
    <property type="term" value="C:cytoplasm"/>
    <property type="evidence" value="ECO:0007669"/>
    <property type="project" value="UniProtKB-SubCell"/>
</dbReference>
<protein>
    <recommendedName>
        <fullName evidence="8">L-seryl-tRNA(Sec) selenium transferase</fullName>
        <ecNumber evidence="8">2.9.1.1</ecNumber>
    </recommendedName>
    <alternativeName>
        <fullName evidence="8">Selenocysteine synthase</fullName>
        <shortName evidence="8">Sec synthase</shortName>
    </alternativeName>
    <alternativeName>
        <fullName evidence="8">Selenocysteinyl-tRNA(Sec) synthase</fullName>
    </alternativeName>
</protein>
<evidence type="ECO:0000256" key="9">
    <source>
        <dbReference type="PIRSR" id="PIRSR618319-50"/>
    </source>
</evidence>
<keyword evidence="2 8" id="KW-0963">Cytoplasm</keyword>
<dbReference type="InterPro" id="IPR004534">
    <property type="entry name" value="SelA_trans"/>
</dbReference>
<organism evidence="11 13">
    <name type="scientific">Brevibacterium aurantiacum</name>
    <dbReference type="NCBI Taxonomy" id="273384"/>
    <lineage>
        <taxon>Bacteria</taxon>
        <taxon>Bacillati</taxon>
        <taxon>Actinomycetota</taxon>
        <taxon>Actinomycetes</taxon>
        <taxon>Micrococcales</taxon>
        <taxon>Brevibacteriaceae</taxon>
        <taxon>Brevibacterium</taxon>
    </lineage>
</organism>
<dbReference type="NCBIfam" id="TIGR00474">
    <property type="entry name" value="selA"/>
    <property type="match status" value="1"/>
</dbReference>
<dbReference type="Gene3D" id="3.90.1150.180">
    <property type="match status" value="1"/>
</dbReference>
<evidence type="ECO:0000313" key="11">
    <source>
        <dbReference type="EMBL" id="AOP55488.1"/>
    </source>
</evidence>
<gene>
    <name evidence="8" type="primary">selA</name>
    <name evidence="11" type="ORF">BLSMQ_3790</name>
    <name evidence="12" type="ORF">CIK65_18300</name>
</gene>
<evidence type="ECO:0000313" key="14">
    <source>
        <dbReference type="Proteomes" id="UP000218620"/>
    </source>
</evidence>
<comment type="subcellular location">
    <subcellularLocation>
        <location evidence="8">Cytoplasm</location>
    </subcellularLocation>
</comment>
<comment type="cofactor">
    <cofactor evidence="1 8 9">
        <name>pyridoxal 5'-phosphate</name>
        <dbReference type="ChEBI" id="CHEBI:597326"/>
    </cofactor>
</comment>
<dbReference type="EC" id="2.9.1.1" evidence="8"/>
<evidence type="ECO:0000313" key="12">
    <source>
        <dbReference type="EMBL" id="PCC41320.1"/>
    </source>
</evidence>
<dbReference type="InterPro" id="IPR025862">
    <property type="entry name" value="SelA_trans_N_dom"/>
</dbReference>
<comment type="function">
    <text evidence="8">Converts seryl-tRNA(Sec) to selenocysteinyl-tRNA(Sec) required for selenoprotein biosynthesis.</text>
</comment>
<reference evidence="11" key="1">
    <citation type="submission" date="2016-09" db="EMBL/GenBank/DDBJ databases">
        <title>Complete Genome Sequence of Brevibacterium aurantiacum SMQ-1335.</title>
        <authorList>
            <person name="de Melo A.G."/>
            <person name="Labrie S.J."/>
            <person name="Dumaresq J."/>
            <person name="Roberts R.J."/>
            <person name="Tremblay D.M."/>
            <person name="Moineau S."/>
        </authorList>
    </citation>
    <scope>NUCLEOTIDE SEQUENCE</scope>
    <source>
        <strain evidence="11">SMQ-1335</strain>
    </source>
</reference>
<dbReference type="HAMAP" id="MF_00423">
    <property type="entry name" value="SelA"/>
    <property type="match status" value="1"/>
</dbReference>
<reference evidence="12 14" key="3">
    <citation type="journal article" date="2017" name="Elife">
        <title>Extensive horizontal gene transfer in cheese-associated bacteria.</title>
        <authorList>
            <person name="Bonham K.S."/>
            <person name="Wolfe B.E."/>
            <person name="Dutton R.J."/>
        </authorList>
    </citation>
    <scope>NUCLEOTIDE SEQUENCE [LARGE SCALE GENOMIC DNA]</scope>
    <source>
        <strain evidence="12 14">962_8</strain>
    </source>
</reference>
<keyword evidence="6 8" id="KW-0711">Selenium</keyword>
<dbReference type="Proteomes" id="UP000218620">
    <property type="component" value="Unassembled WGS sequence"/>
</dbReference>
<evidence type="ECO:0000256" key="3">
    <source>
        <dbReference type="ARBA" id="ARBA00022679"/>
    </source>
</evidence>
<dbReference type="SUPFAM" id="SSF53383">
    <property type="entry name" value="PLP-dependent transferases"/>
    <property type="match status" value="1"/>
</dbReference>
<dbReference type="UniPathway" id="UPA00906">
    <property type="reaction ID" value="UER00896"/>
</dbReference>
<evidence type="ECO:0000313" key="13">
    <source>
        <dbReference type="Proteomes" id="UP000094793"/>
    </source>
</evidence>
<dbReference type="InterPro" id="IPR015421">
    <property type="entry name" value="PyrdxlP-dep_Trfase_major"/>
</dbReference>
<name>A0A1D7W9P6_BREAU</name>
<dbReference type="PATRIC" id="fig|1703.10.peg.3909"/>
<evidence type="ECO:0000256" key="2">
    <source>
        <dbReference type="ARBA" id="ARBA00022490"/>
    </source>
</evidence>
<evidence type="ECO:0000256" key="1">
    <source>
        <dbReference type="ARBA" id="ARBA00001933"/>
    </source>
</evidence>
<accession>A0A1D7W9P6</accession>
<sequence length="452" mass="47410">MAHTDPRRSIPRTDHLLDLPEVITAGERLSQSTIRAIIVEAQKAARAGEIPVAEVVPTVIEHLSSRSASSLTPVLNATGIIVHTNLGRAPLSEPARRAVASAAGYVDVEMDLETGRRSKRGIGAKQAILRACPRADDALIVNNGGAALLLAVTALRGDKMSGNDGSAGASDASVAGEIIVSRGELIEIGAGFRLPDLMATTGSRIREVGMTNRTHLDDYAEAITDRTASLLKVHTSNFRVEGFTASVEIAALRELADDHELPLIADLGSGLFEPDPYLPDEPDIASALAAGADVVIVSGDKLLGGPQAGLILGRSDAVQRIAKHPLARAMRTDKLTLAAIEATVANTENPVQDALHIDVDRLRERSERLAGLVSGTVVAHDGRVGGGGAPGVPLPGWAVEMPEELARPLRLGNPAVVARVHQGRCLIDLRCVPEADDDLVGEAVNRARGNHA</sequence>
<feature type="modified residue" description="N6-(pyridoxal phosphate)lysine" evidence="8 9">
    <location>
        <position position="301"/>
    </location>
</feature>
<dbReference type="RefSeq" id="WP_069601486.1">
    <property type="nucleotide sequence ID" value="NZ_CP017150.1"/>
</dbReference>
<evidence type="ECO:0000256" key="6">
    <source>
        <dbReference type="ARBA" id="ARBA00023266"/>
    </source>
</evidence>
<dbReference type="Pfam" id="PF12390">
    <property type="entry name" value="Se-cys_synth_N"/>
    <property type="match status" value="1"/>
</dbReference>
<dbReference type="Pfam" id="PF03841">
    <property type="entry name" value="SelA"/>
    <property type="match status" value="1"/>
</dbReference>